<evidence type="ECO:0000313" key="4">
    <source>
        <dbReference type="EMBL" id="MBI4132471.1"/>
    </source>
</evidence>
<keyword evidence="2 4" id="KW-0689">Ribosomal protein</keyword>
<comment type="caution">
    <text evidence="4">The sequence shown here is derived from an EMBL/GenBank/DDBJ whole genome shotgun (WGS) entry which is preliminary data.</text>
</comment>
<dbReference type="EMBL" id="JACQMI010000002">
    <property type="protein sequence ID" value="MBI4132471.1"/>
    <property type="molecule type" value="Genomic_DNA"/>
</dbReference>
<dbReference type="InterPro" id="IPR037229">
    <property type="entry name" value="Ribosomal_bL35_sf"/>
</dbReference>
<evidence type="ECO:0000313" key="5">
    <source>
        <dbReference type="Proteomes" id="UP000756703"/>
    </source>
</evidence>
<evidence type="ECO:0000256" key="2">
    <source>
        <dbReference type="ARBA" id="ARBA00022980"/>
    </source>
</evidence>
<dbReference type="GO" id="GO:0006412">
    <property type="term" value="P:translation"/>
    <property type="evidence" value="ECO:0007669"/>
    <property type="project" value="InterPro"/>
</dbReference>
<dbReference type="Proteomes" id="UP000756703">
    <property type="component" value="Unassembled WGS sequence"/>
</dbReference>
<reference evidence="4" key="1">
    <citation type="submission" date="2020-07" db="EMBL/GenBank/DDBJ databases">
        <title>Huge and variable diversity of episymbiotic CPR bacteria and DPANN archaea in groundwater ecosystems.</title>
        <authorList>
            <person name="He C.Y."/>
            <person name="Keren R."/>
            <person name="Whittaker M."/>
            <person name="Farag I.F."/>
            <person name="Doudna J."/>
            <person name="Cate J.H.D."/>
            <person name="Banfield J.F."/>
        </authorList>
    </citation>
    <scope>NUCLEOTIDE SEQUENCE</scope>
    <source>
        <strain evidence="4">NC_groundwater_1225_Ag_S-0.1um_56_177</strain>
    </source>
</reference>
<protein>
    <submittedName>
        <fullName evidence="4">50S ribosomal protein L35</fullName>
    </submittedName>
</protein>
<dbReference type="GO" id="GO:0005840">
    <property type="term" value="C:ribosome"/>
    <property type="evidence" value="ECO:0007669"/>
    <property type="project" value="UniProtKB-KW"/>
</dbReference>
<name>A0A932YY98_9BACT</name>
<dbReference type="GO" id="GO:0003735">
    <property type="term" value="F:structural constituent of ribosome"/>
    <property type="evidence" value="ECO:0007669"/>
    <property type="project" value="InterPro"/>
</dbReference>
<proteinExistence type="inferred from homology"/>
<comment type="similarity">
    <text evidence="1">Belongs to the bacterial ribosomal protein bL35 family.</text>
</comment>
<organism evidence="4 5">
    <name type="scientific">Candidatus Sungiibacteriota bacterium</name>
    <dbReference type="NCBI Taxonomy" id="2750080"/>
    <lineage>
        <taxon>Bacteria</taxon>
        <taxon>Candidatus Sungiibacteriota</taxon>
    </lineage>
</organism>
<accession>A0A932YY98</accession>
<gene>
    <name evidence="4" type="ORF">HY473_00015</name>
</gene>
<keyword evidence="3" id="KW-0687">Ribonucleoprotein</keyword>
<sequence length="62" mass="7161">MTKPNKSILKRITITKSGSLLRRKAGQNHFNAKESRRVQRWKKATLSLSPAFEKALRQRIAL</sequence>
<evidence type="ECO:0000256" key="1">
    <source>
        <dbReference type="ARBA" id="ARBA00006598"/>
    </source>
</evidence>
<dbReference type="Gene3D" id="4.10.410.60">
    <property type="match status" value="1"/>
</dbReference>
<dbReference type="AlphaFoldDB" id="A0A932YY98"/>
<dbReference type="GO" id="GO:1990904">
    <property type="term" value="C:ribonucleoprotein complex"/>
    <property type="evidence" value="ECO:0007669"/>
    <property type="project" value="UniProtKB-KW"/>
</dbReference>
<dbReference type="SUPFAM" id="SSF143034">
    <property type="entry name" value="L35p-like"/>
    <property type="match status" value="1"/>
</dbReference>
<evidence type="ECO:0000256" key="3">
    <source>
        <dbReference type="ARBA" id="ARBA00023274"/>
    </source>
</evidence>
<dbReference type="InterPro" id="IPR021137">
    <property type="entry name" value="Ribosomal_bL35-like"/>
</dbReference>
<dbReference type="Pfam" id="PF01632">
    <property type="entry name" value="Ribosomal_L35p"/>
    <property type="match status" value="1"/>
</dbReference>